<dbReference type="EMBL" id="QCZG01000024">
    <property type="protein sequence ID" value="PWA10067.1"/>
    <property type="molecule type" value="Genomic_DNA"/>
</dbReference>
<gene>
    <name evidence="2" type="ORF">DCC39_11765</name>
</gene>
<organism evidence="2 3">
    <name type="scientific">Pueribacillus theae</name>
    <dbReference type="NCBI Taxonomy" id="2171751"/>
    <lineage>
        <taxon>Bacteria</taxon>
        <taxon>Bacillati</taxon>
        <taxon>Bacillota</taxon>
        <taxon>Bacilli</taxon>
        <taxon>Bacillales</taxon>
        <taxon>Bacillaceae</taxon>
        <taxon>Pueribacillus</taxon>
    </lineage>
</organism>
<feature type="transmembrane region" description="Helical" evidence="1">
    <location>
        <begin position="39"/>
        <end position="58"/>
    </location>
</feature>
<keyword evidence="1" id="KW-0472">Membrane</keyword>
<sequence>MKLKALILKDLYTQKVYIYFFSMMWFVIVTNFFTDGSPFRHVLLLTILAFWLASSTNANTKSFEGESVLINSLPITRRQIVLAKYTSGLMWFAFAAIAVLVYIFLFDTFAPFPTRMMHVDEFILSLSGYYILLSVFYPILFQAGYHISSIVTFVFAFVVSMGIRIFHNMVENPGLTFMPGIVETLESNATLLMFVFIAFSIFITLISYGLSVRIYERKDF</sequence>
<dbReference type="InterPro" id="IPR025699">
    <property type="entry name" value="ABC2_memb-like"/>
</dbReference>
<feature type="transmembrane region" description="Helical" evidence="1">
    <location>
        <begin position="88"/>
        <end position="110"/>
    </location>
</feature>
<dbReference type="Proteomes" id="UP000245998">
    <property type="component" value="Unassembled WGS sequence"/>
</dbReference>
<dbReference type="PANTHER" id="PTHR41309:SF2">
    <property type="entry name" value="MEMBRANE PROTEIN"/>
    <property type="match status" value="1"/>
</dbReference>
<proteinExistence type="predicted"/>
<dbReference type="OrthoDB" id="2440457at2"/>
<dbReference type="PANTHER" id="PTHR41309">
    <property type="entry name" value="MEMBRANE PROTEIN-RELATED"/>
    <property type="match status" value="1"/>
</dbReference>
<evidence type="ECO:0000313" key="3">
    <source>
        <dbReference type="Proteomes" id="UP000245998"/>
    </source>
</evidence>
<evidence type="ECO:0008006" key="4">
    <source>
        <dbReference type="Google" id="ProtNLM"/>
    </source>
</evidence>
<accession>A0A2U1JXX0</accession>
<comment type="caution">
    <text evidence="2">The sequence shown here is derived from an EMBL/GenBank/DDBJ whole genome shotgun (WGS) entry which is preliminary data.</text>
</comment>
<evidence type="ECO:0000256" key="1">
    <source>
        <dbReference type="SAM" id="Phobius"/>
    </source>
</evidence>
<dbReference type="AlphaFoldDB" id="A0A2U1JXX0"/>
<keyword evidence="1" id="KW-1133">Transmembrane helix</keyword>
<keyword evidence="1" id="KW-0812">Transmembrane</keyword>
<evidence type="ECO:0000313" key="2">
    <source>
        <dbReference type="EMBL" id="PWA10067.1"/>
    </source>
</evidence>
<protein>
    <recommendedName>
        <fullName evidence="4">ABC-2 transporter permease</fullName>
    </recommendedName>
</protein>
<feature type="transmembrane region" description="Helical" evidence="1">
    <location>
        <begin position="147"/>
        <end position="167"/>
    </location>
</feature>
<feature type="transmembrane region" description="Helical" evidence="1">
    <location>
        <begin position="122"/>
        <end position="140"/>
    </location>
</feature>
<keyword evidence="3" id="KW-1185">Reference proteome</keyword>
<dbReference type="Pfam" id="PF13346">
    <property type="entry name" value="ABC2_membrane_5"/>
    <property type="match status" value="1"/>
</dbReference>
<name>A0A2U1JXX0_9BACI</name>
<feature type="transmembrane region" description="Helical" evidence="1">
    <location>
        <begin position="187"/>
        <end position="210"/>
    </location>
</feature>
<reference evidence="2 3" key="1">
    <citation type="submission" date="2018-04" db="EMBL/GenBank/DDBJ databases">
        <title>Camelliibacillus theae gen. nov., sp. nov., isolated from Pu'er tea.</title>
        <authorList>
            <person name="Niu L."/>
        </authorList>
    </citation>
    <scope>NUCLEOTIDE SEQUENCE [LARGE SCALE GENOMIC DNA]</scope>
    <source>
        <strain evidence="2 3">T8</strain>
    </source>
</reference>
<feature type="transmembrane region" description="Helical" evidence="1">
    <location>
        <begin position="16"/>
        <end position="33"/>
    </location>
</feature>